<dbReference type="Gene3D" id="3.30.2010.20">
    <property type="match status" value="1"/>
</dbReference>
<dbReference type="AlphaFoldDB" id="A0A2M8QB98"/>
<evidence type="ECO:0000313" key="1">
    <source>
        <dbReference type="EMBL" id="PJF47040.1"/>
    </source>
</evidence>
<organism evidence="1 2">
    <name type="scientific">Candidatus Thermofonsia Clade 3 bacterium</name>
    <dbReference type="NCBI Taxonomy" id="2364212"/>
    <lineage>
        <taxon>Bacteria</taxon>
        <taxon>Bacillati</taxon>
        <taxon>Chloroflexota</taxon>
        <taxon>Candidatus Thermofontia</taxon>
        <taxon>Candidatus Thermofonsia Clade 3</taxon>
    </lineage>
</organism>
<dbReference type="InterPro" id="IPR010428">
    <property type="entry name" value="Zincin_1"/>
</dbReference>
<dbReference type="Proteomes" id="UP000230790">
    <property type="component" value="Unassembled WGS sequence"/>
</dbReference>
<dbReference type="EMBL" id="PGTN01000072">
    <property type="protein sequence ID" value="PJF47040.1"/>
    <property type="molecule type" value="Genomic_DNA"/>
</dbReference>
<protein>
    <recommendedName>
        <fullName evidence="3">Metallopeptidase family protein</fullName>
    </recommendedName>
</protein>
<proteinExistence type="predicted"/>
<name>A0A2M8QB98_9CHLR</name>
<gene>
    <name evidence="1" type="ORF">CUN48_10710</name>
</gene>
<accession>A0A2M8QB98</accession>
<evidence type="ECO:0008006" key="3">
    <source>
        <dbReference type="Google" id="ProtNLM"/>
    </source>
</evidence>
<sequence length="125" mass="14650">MIKISRERFERLVWEAVDELPEAIRNRISNLAIEVKAYPSKDDLEYAGVEDPLDLYGLYRGIPLTERTTHYDLVTPDLITIYQRAHEMDCDSLEALREEVRRTVRHEIAHHFGISDERLDELSVP</sequence>
<comment type="caution">
    <text evidence="1">The sequence shown here is derived from an EMBL/GenBank/DDBJ whole genome shotgun (WGS) entry which is preliminary data.</text>
</comment>
<dbReference type="InterPro" id="IPR038555">
    <property type="entry name" value="Zincin_1_sf"/>
</dbReference>
<dbReference type="Pfam" id="PF06262">
    <property type="entry name" value="Zincin_1"/>
    <property type="match status" value="1"/>
</dbReference>
<dbReference type="CDD" id="cd12952">
    <property type="entry name" value="MMP_ACEL2062"/>
    <property type="match status" value="1"/>
</dbReference>
<reference evidence="1 2" key="1">
    <citation type="submission" date="2017-11" db="EMBL/GenBank/DDBJ databases">
        <title>Evolution of Phototrophy in the Chloroflexi Phylum Driven by Horizontal Gene Transfer.</title>
        <authorList>
            <person name="Ward L.M."/>
            <person name="Hemp J."/>
            <person name="Shih P.M."/>
            <person name="Mcglynn S.E."/>
            <person name="Fischer W."/>
        </authorList>
    </citation>
    <scope>NUCLEOTIDE SEQUENCE [LARGE SCALE GENOMIC DNA]</scope>
    <source>
        <strain evidence="1">JP3_7</strain>
    </source>
</reference>
<evidence type="ECO:0000313" key="2">
    <source>
        <dbReference type="Proteomes" id="UP000230790"/>
    </source>
</evidence>
<dbReference type="SUPFAM" id="SSF55486">
    <property type="entry name" value="Metalloproteases ('zincins'), catalytic domain"/>
    <property type="match status" value="1"/>
</dbReference>